<name>A0A1G4WK67_9MYCO</name>
<evidence type="ECO:0000259" key="2">
    <source>
        <dbReference type="Pfam" id="PF23213"/>
    </source>
</evidence>
<dbReference type="SUPFAM" id="SSF159245">
    <property type="entry name" value="AttH-like"/>
    <property type="match status" value="1"/>
</dbReference>
<dbReference type="InterPro" id="IPR055492">
    <property type="entry name" value="DUF7064"/>
</dbReference>
<evidence type="ECO:0008006" key="5">
    <source>
        <dbReference type="Google" id="ProtNLM"/>
    </source>
</evidence>
<feature type="domain" description="DUF7065" evidence="2">
    <location>
        <begin position="8"/>
        <end position="171"/>
    </location>
</feature>
<dbReference type="EMBL" id="FMUB01000007">
    <property type="protein sequence ID" value="SCX24412.1"/>
    <property type="molecule type" value="Genomic_DNA"/>
</dbReference>
<sequence>MANVIATADEELHPPGAAAHWQESYYFNWVDTTGAALGFARLGYRFAQRQADAVVIIMRGGRRELVYGAVDQPIDGDPMAFRSADGLTVGRLTFRCDKPLQRWRITLAGRDEIDLTWTALAPAFDFGHNGTEVIAHRHFEHPGAVSGRSVIRGREHQIRGFGTRDKSWGPRDWGNIAGWDWISAQFGADLAFTVTQTTADGQPAQSGFLSRGGRSRAVTDFDLRYVSPGAHSARDAEITIVDDEGTSIEVTARGTSQVPLFKSGLLLRETHARFEARLQDGSHLHGAGVLEHTWHAGRRELLTNLPALIPVAKDAVVSRFR</sequence>
<dbReference type="Pfam" id="PF23212">
    <property type="entry name" value="DUF7064"/>
    <property type="match status" value="1"/>
</dbReference>
<dbReference type="STRING" id="1502745.SAMN02799620_03679"/>
<evidence type="ECO:0000313" key="4">
    <source>
        <dbReference type="Proteomes" id="UP000199707"/>
    </source>
</evidence>
<dbReference type="InterPro" id="IPR055493">
    <property type="entry name" value="DUF7065"/>
</dbReference>
<dbReference type="Pfam" id="PF23213">
    <property type="entry name" value="DUF7065"/>
    <property type="match status" value="1"/>
</dbReference>
<gene>
    <name evidence="3" type="ORF">SAMN02799620_03679</name>
</gene>
<dbReference type="RefSeq" id="WP_139170006.1">
    <property type="nucleotide sequence ID" value="NZ_FMUB01000007.1"/>
</dbReference>
<dbReference type="Proteomes" id="UP000199707">
    <property type="component" value="Unassembled WGS sequence"/>
</dbReference>
<reference evidence="4" key="1">
    <citation type="submission" date="2016-10" db="EMBL/GenBank/DDBJ databases">
        <authorList>
            <person name="Varghese N."/>
            <person name="Submissions S."/>
        </authorList>
    </citation>
    <scope>NUCLEOTIDE SEQUENCE [LARGE SCALE GENOMIC DNA]</scope>
    <source>
        <strain evidence="4">UNC267MFSha1.1M11</strain>
    </source>
</reference>
<accession>A0A1G4WK67</accession>
<evidence type="ECO:0000259" key="1">
    <source>
        <dbReference type="Pfam" id="PF23212"/>
    </source>
</evidence>
<dbReference type="AlphaFoldDB" id="A0A1G4WK67"/>
<evidence type="ECO:0000313" key="3">
    <source>
        <dbReference type="EMBL" id="SCX24412.1"/>
    </source>
</evidence>
<protein>
    <recommendedName>
        <fullName evidence="5">Hydroxyneurosporene synthase (CrtC)</fullName>
    </recommendedName>
</protein>
<proteinExistence type="predicted"/>
<organism evidence="3 4">
    <name type="scientific">Mycolicibacterium fluoranthenivorans</name>
    <dbReference type="NCBI Taxonomy" id="258505"/>
    <lineage>
        <taxon>Bacteria</taxon>
        <taxon>Bacillati</taxon>
        <taxon>Actinomycetota</taxon>
        <taxon>Actinomycetes</taxon>
        <taxon>Mycobacteriales</taxon>
        <taxon>Mycobacteriaceae</taxon>
        <taxon>Mycolicibacterium</taxon>
    </lineage>
</organism>
<feature type="domain" description="DUF7064" evidence="1">
    <location>
        <begin position="172"/>
        <end position="295"/>
    </location>
</feature>